<sequence>MDLGTLSQGDFFNHDVCGWRSLHLFNPSPSIQAPEQTSIPGEGDRPS</sequence>
<evidence type="ECO:0000256" key="1">
    <source>
        <dbReference type="SAM" id="MobiDB-lite"/>
    </source>
</evidence>
<feature type="compositionally biased region" description="Polar residues" evidence="1">
    <location>
        <begin position="27"/>
        <end position="39"/>
    </location>
</feature>
<name>A0A951UP40_9CYAN</name>
<feature type="region of interest" description="Disordered" evidence="1">
    <location>
        <begin position="27"/>
        <end position="47"/>
    </location>
</feature>
<protein>
    <submittedName>
        <fullName evidence="2">Uncharacterized protein</fullName>
    </submittedName>
</protein>
<dbReference type="AlphaFoldDB" id="A0A951UP40"/>
<organism evidence="2 3">
    <name type="scientific">Drouetiella hepatica Uher 2000/2452</name>
    <dbReference type="NCBI Taxonomy" id="904376"/>
    <lineage>
        <taxon>Bacteria</taxon>
        <taxon>Bacillati</taxon>
        <taxon>Cyanobacteriota</taxon>
        <taxon>Cyanophyceae</taxon>
        <taxon>Oculatellales</taxon>
        <taxon>Oculatellaceae</taxon>
        <taxon>Drouetiella</taxon>
    </lineage>
</organism>
<evidence type="ECO:0000313" key="3">
    <source>
        <dbReference type="Proteomes" id="UP000757435"/>
    </source>
</evidence>
<gene>
    <name evidence="2" type="ORF">KME15_22935</name>
</gene>
<comment type="caution">
    <text evidence="2">The sequence shown here is derived from an EMBL/GenBank/DDBJ whole genome shotgun (WGS) entry which is preliminary data.</text>
</comment>
<proteinExistence type="predicted"/>
<evidence type="ECO:0000313" key="2">
    <source>
        <dbReference type="EMBL" id="MBW4661536.1"/>
    </source>
</evidence>
<dbReference type="Proteomes" id="UP000757435">
    <property type="component" value="Unassembled WGS sequence"/>
</dbReference>
<accession>A0A951UP40</accession>
<dbReference type="EMBL" id="JAHHHD010000039">
    <property type="protein sequence ID" value="MBW4661536.1"/>
    <property type="molecule type" value="Genomic_DNA"/>
</dbReference>
<reference evidence="2" key="1">
    <citation type="submission" date="2021-05" db="EMBL/GenBank/DDBJ databases">
        <authorList>
            <person name="Pietrasiak N."/>
            <person name="Ward R."/>
            <person name="Stajich J.E."/>
            <person name="Kurbessoian T."/>
        </authorList>
    </citation>
    <scope>NUCLEOTIDE SEQUENCE</scope>
    <source>
        <strain evidence="2">UHER 2000/2452</strain>
    </source>
</reference>
<reference evidence="2" key="2">
    <citation type="journal article" date="2022" name="Microbiol. Resour. Announc.">
        <title>Metagenome Sequencing to Explore Phylogenomics of Terrestrial Cyanobacteria.</title>
        <authorList>
            <person name="Ward R.D."/>
            <person name="Stajich J.E."/>
            <person name="Johansen J.R."/>
            <person name="Huntemann M."/>
            <person name="Clum A."/>
            <person name="Foster B."/>
            <person name="Foster B."/>
            <person name="Roux S."/>
            <person name="Palaniappan K."/>
            <person name="Varghese N."/>
            <person name="Mukherjee S."/>
            <person name="Reddy T.B.K."/>
            <person name="Daum C."/>
            <person name="Copeland A."/>
            <person name="Chen I.A."/>
            <person name="Ivanova N.N."/>
            <person name="Kyrpides N.C."/>
            <person name="Shapiro N."/>
            <person name="Eloe-Fadrosh E.A."/>
            <person name="Pietrasiak N."/>
        </authorList>
    </citation>
    <scope>NUCLEOTIDE SEQUENCE</scope>
    <source>
        <strain evidence="2">UHER 2000/2452</strain>
    </source>
</reference>